<dbReference type="InterPro" id="IPR002347">
    <property type="entry name" value="SDR_fam"/>
</dbReference>
<dbReference type="PANTHER" id="PTHR24320:SF227">
    <property type="entry name" value="RETINOL DEHYDROGENASE 11"/>
    <property type="match status" value="1"/>
</dbReference>
<gene>
    <name evidence="3" type="ORF">ACFO60_06695</name>
</gene>
<dbReference type="Proteomes" id="UP001596004">
    <property type="component" value="Unassembled WGS sequence"/>
</dbReference>
<comment type="similarity">
    <text evidence="1">Belongs to the short-chain dehydrogenases/reductases (SDR) family.</text>
</comment>
<dbReference type="PANTHER" id="PTHR24320">
    <property type="entry name" value="RETINOL DEHYDROGENASE"/>
    <property type="match status" value="1"/>
</dbReference>
<proteinExistence type="inferred from homology"/>
<dbReference type="PRINTS" id="PR00081">
    <property type="entry name" value="GDHRDH"/>
</dbReference>
<dbReference type="Gene3D" id="3.40.50.720">
    <property type="entry name" value="NAD(P)-binding Rossmann-like Domain"/>
    <property type="match status" value="1"/>
</dbReference>
<evidence type="ECO:0000313" key="4">
    <source>
        <dbReference type="Proteomes" id="UP001596004"/>
    </source>
</evidence>
<name>A0ABV9CBM6_9ACTN</name>
<sequence>MTQNSMTQTLRTPFGFASTADEVLSGVDLSGARALVTGATSGVGAETARALAAAGASVVLGVRDVAAGERAAARISEATGNKDVAAGRLDLADLASVRGFAAAWDGPLHMLVNNAGIMALPELTRTAEGREMQFAVNFLGHFALTTRLHGALARAGGARVVSLSSNAHTYCPLVFDDLDHRFRPYDPIGAYGESKTADVLLAVEVTRRWSGEGIFANAVNPGAIATNLQQHTGGLRTPPERRKTLAQGAATSVLCAASPLLAGVGGRYFEDCAEAPVLRERPPMFGGGVAPFALDPAGAGRLWEIATAMIS</sequence>
<keyword evidence="2" id="KW-0560">Oxidoreductase</keyword>
<evidence type="ECO:0000313" key="3">
    <source>
        <dbReference type="EMBL" id="MFC4530444.1"/>
    </source>
</evidence>
<comment type="caution">
    <text evidence="3">The sequence shown here is derived from an EMBL/GenBank/DDBJ whole genome shotgun (WGS) entry which is preliminary data.</text>
</comment>
<dbReference type="SUPFAM" id="SSF51735">
    <property type="entry name" value="NAD(P)-binding Rossmann-fold domains"/>
    <property type="match status" value="1"/>
</dbReference>
<evidence type="ECO:0000256" key="2">
    <source>
        <dbReference type="ARBA" id="ARBA00023002"/>
    </source>
</evidence>
<dbReference type="Pfam" id="PF00106">
    <property type="entry name" value="adh_short"/>
    <property type="match status" value="1"/>
</dbReference>
<dbReference type="RefSeq" id="WP_380838284.1">
    <property type="nucleotide sequence ID" value="NZ_JBHSFP010000003.1"/>
</dbReference>
<accession>A0ABV9CBM6</accession>
<protein>
    <submittedName>
        <fullName evidence="3">SDR family NAD(P)-dependent oxidoreductase</fullName>
    </submittedName>
</protein>
<dbReference type="EMBL" id="JBHSFP010000003">
    <property type="protein sequence ID" value="MFC4530444.1"/>
    <property type="molecule type" value="Genomic_DNA"/>
</dbReference>
<keyword evidence="4" id="KW-1185">Reference proteome</keyword>
<evidence type="ECO:0000256" key="1">
    <source>
        <dbReference type="ARBA" id="ARBA00006484"/>
    </source>
</evidence>
<dbReference type="InterPro" id="IPR036291">
    <property type="entry name" value="NAD(P)-bd_dom_sf"/>
</dbReference>
<organism evidence="3 4">
    <name type="scientific">Sphaerisporangium dianthi</name>
    <dbReference type="NCBI Taxonomy" id="1436120"/>
    <lineage>
        <taxon>Bacteria</taxon>
        <taxon>Bacillati</taxon>
        <taxon>Actinomycetota</taxon>
        <taxon>Actinomycetes</taxon>
        <taxon>Streptosporangiales</taxon>
        <taxon>Streptosporangiaceae</taxon>
        <taxon>Sphaerisporangium</taxon>
    </lineage>
</organism>
<reference evidence="4" key="1">
    <citation type="journal article" date="2019" name="Int. J. Syst. Evol. Microbiol.">
        <title>The Global Catalogue of Microorganisms (GCM) 10K type strain sequencing project: providing services to taxonomists for standard genome sequencing and annotation.</title>
        <authorList>
            <consortium name="The Broad Institute Genomics Platform"/>
            <consortium name="The Broad Institute Genome Sequencing Center for Infectious Disease"/>
            <person name="Wu L."/>
            <person name="Ma J."/>
        </authorList>
    </citation>
    <scope>NUCLEOTIDE SEQUENCE [LARGE SCALE GENOMIC DNA]</scope>
    <source>
        <strain evidence="4">CGMCC 4.7132</strain>
    </source>
</reference>